<dbReference type="InterPro" id="IPR016181">
    <property type="entry name" value="Acyl_CoA_acyltransferase"/>
</dbReference>
<protein>
    <submittedName>
        <fullName evidence="3">Uncharacterized protein LOC106805389</fullName>
    </submittedName>
</protein>
<proteinExistence type="predicted"/>
<dbReference type="Proteomes" id="UP000695022">
    <property type="component" value="Unplaced"/>
</dbReference>
<reference evidence="3" key="1">
    <citation type="submission" date="2025-08" db="UniProtKB">
        <authorList>
            <consortium name="RefSeq"/>
        </authorList>
    </citation>
    <scope>IDENTIFICATION</scope>
</reference>
<dbReference type="InterPro" id="IPR052729">
    <property type="entry name" value="Acyl/Acetyltrans_Enzymes"/>
</dbReference>
<dbReference type="InterPro" id="IPR000182">
    <property type="entry name" value="GNAT_dom"/>
</dbReference>
<dbReference type="Pfam" id="PF13508">
    <property type="entry name" value="Acetyltransf_7"/>
    <property type="match status" value="1"/>
</dbReference>
<dbReference type="PANTHER" id="PTHR47237">
    <property type="entry name" value="SLL0310 PROTEIN"/>
    <property type="match status" value="1"/>
</dbReference>
<dbReference type="RefSeq" id="XP_014662439.1">
    <property type="nucleotide sequence ID" value="XM_014806953.1"/>
</dbReference>
<name>A0ABM1DR68_PRICU</name>
<gene>
    <name evidence="3" type="primary">LOC106805389</name>
</gene>
<keyword evidence="2" id="KW-1185">Reference proteome</keyword>
<dbReference type="Gene3D" id="3.40.630.90">
    <property type="match status" value="1"/>
</dbReference>
<dbReference type="PROSITE" id="PS51186">
    <property type="entry name" value="GNAT"/>
    <property type="match status" value="1"/>
</dbReference>
<feature type="domain" description="N-acetyltransferase" evidence="1">
    <location>
        <begin position="16"/>
        <end position="155"/>
    </location>
</feature>
<dbReference type="PANTHER" id="PTHR47237:SF2">
    <property type="entry name" value="BLL4206 PROTEIN"/>
    <property type="match status" value="1"/>
</dbReference>
<accession>A0ABM1DR68</accession>
<evidence type="ECO:0000313" key="3">
    <source>
        <dbReference type="RefSeq" id="XP_014662439.1"/>
    </source>
</evidence>
<dbReference type="Gene3D" id="3.40.630.30">
    <property type="match status" value="1"/>
</dbReference>
<dbReference type="GeneID" id="106805389"/>
<evidence type="ECO:0000313" key="2">
    <source>
        <dbReference type="Proteomes" id="UP000695022"/>
    </source>
</evidence>
<evidence type="ECO:0000259" key="1">
    <source>
        <dbReference type="PROSITE" id="PS51186"/>
    </source>
</evidence>
<sequence length="320" mass="36094">MEQNAANQPSQLTDVVKVRRAEENELHLIIEWWLQDYSYCTCDHESLKMMHRFAGNGSLCAYQRETGQPIGFLMVANLNEDVAMAGWFIVKDAWRGKRVGQLLVENLRTHCGANRNLAINAVPQNVKLYEKLGLKVDETWENLKYVGLPVIRNLQPLPEDDIVIVDKNSMTPNISRALFDYDKKIHAGIQRTEIVNDFICYRNSIVFVATCGDVDDVIVVGYIIIMPTAVLDQYGVFPLYGNTPAIIQRLFCRAVEALHERKEKASLILAVPSANTAAVKMVEAAGLCNESLERRMYSSEFIPLDVSKIASVLTDDVTLW</sequence>
<organism evidence="2 3">
    <name type="scientific">Priapulus caudatus</name>
    <name type="common">Priapulid worm</name>
    <dbReference type="NCBI Taxonomy" id="37621"/>
    <lineage>
        <taxon>Eukaryota</taxon>
        <taxon>Metazoa</taxon>
        <taxon>Ecdysozoa</taxon>
        <taxon>Scalidophora</taxon>
        <taxon>Priapulida</taxon>
        <taxon>Priapulimorpha</taxon>
        <taxon>Priapulimorphida</taxon>
        <taxon>Priapulidae</taxon>
        <taxon>Priapulus</taxon>
    </lineage>
</organism>
<dbReference type="SUPFAM" id="SSF55729">
    <property type="entry name" value="Acyl-CoA N-acyltransferases (Nat)"/>
    <property type="match status" value="1"/>
</dbReference>